<evidence type="ECO:0000256" key="13">
    <source>
        <dbReference type="PROSITE-ProRule" id="PRU00332"/>
    </source>
</evidence>
<reference evidence="18 19" key="1">
    <citation type="journal article" date="2014" name="Nat. Commun.">
        <title>Molecular traces of alternative social organization in a termite genome.</title>
        <authorList>
            <person name="Terrapon N."/>
            <person name="Li C."/>
            <person name="Robertson H.M."/>
            <person name="Ji L."/>
            <person name="Meng X."/>
            <person name="Booth W."/>
            <person name="Chen Z."/>
            <person name="Childers C.P."/>
            <person name="Glastad K.M."/>
            <person name="Gokhale K."/>
            <person name="Gowin J."/>
            <person name="Gronenberg W."/>
            <person name="Hermansen R.A."/>
            <person name="Hu H."/>
            <person name="Hunt B.G."/>
            <person name="Huylmans A.K."/>
            <person name="Khalil S.M."/>
            <person name="Mitchell R.D."/>
            <person name="Munoz-Torres M.C."/>
            <person name="Mustard J.A."/>
            <person name="Pan H."/>
            <person name="Reese J.T."/>
            <person name="Scharf M.E."/>
            <person name="Sun F."/>
            <person name="Vogel H."/>
            <person name="Xiao J."/>
            <person name="Yang W."/>
            <person name="Yang Z."/>
            <person name="Yang Z."/>
            <person name="Zhou J."/>
            <person name="Zhu J."/>
            <person name="Brent C.S."/>
            <person name="Elsik C.G."/>
            <person name="Goodisman M.A."/>
            <person name="Liberles D.A."/>
            <person name="Roe R.M."/>
            <person name="Vargo E.L."/>
            <person name="Vilcinskas A."/>
            <person name="Wang J."/>
            <person name="Bornberg-Bauer E."/>
            <person name="Korb J."/>
            <person name="Zhang G."/>
            <person name="Liebig J."/>
        </authorList>
    </citation>
    <scope>NUCLEOTIDE SEQUENCE [LARGE SCALE GENOMIC DNA]</scope>
    <source>
        <tissue evidence="18">Whole organism</tissue>
    </source>
</reference>
<dbReference type="OMA" id="WCSLRNK"/>
<dbReference type="InParanoid" id="A0A067RQE8"/>
<keyword evidence="7 13" id="KW-0694">RNA-binding</keyword>
<protein>
    <recommendedName>
        <fullName evidence="3">La-related protein 7</fullName>
    </recommendedName>
    <alternativeName>
        <fullName evidence="12">La ribonucleoprotein domain family member 7</fullName>
    </alternativeName>
</protein>
<feature type="compositionally biased region" description="Acidic residues" evidence="14">
    <location>
        <begin position="451"/>
        <end position="464"/>
    </location>
</feature>
<dbReference type="SUPFAM" id="SSF46785">
    <property type="entry name" value="Winged helix' DNA-binding domain"/>
    <property type="match status" value="1"/>
</dbReference>
<dbReference type="InterPro" id="IPR035979">
    <property type="entry name" value="RBD_domain_sf"/>
</dbReference>
<dbReference type="PROSITE" id="PS50102">
    <property type="entry name" value="RRM"/>
    <property type="match status" value="1"/>
</dbReference>
<dbReference type="InterPro" id="IPR000504">
    <property type="entry name" value="RRM_dom"/>
</dbReference>
<keyword evidence="10" id="KW-0508">mRNA splicing</keyword>
<evidence type="ECO:0000256" key="2">
    <source>
        <dbReference type="ARBA" id="ARBA00008680"/>
    </source>
</evidence>
<dbReference type="FunCoup" id="A0A067RQE8">
    <property type="interactions" value="1468"/>
</dbReference>
<dbReference type="Pfam" id="PF00076">
    <property type="entry name" value="RRM_1"/>
    <property type="match status" value="1"/>
</dbReference>
<feature type="domain" description="HTH La-type RNA-binding" evidence="16">
    <location>
        <begin position="36"/>
        <end position="125"/>
    </location>
</feature>
<dbReference type="InterPro" id="IPR036388">
    <property type="entry name" value="WH-like_DNA-bd_sf"/>
</dbReference>
<sequence>MPFSSSDFNTGKMEEENPAIVECNQGDGEVSLKKVRHRKKQLYKSIRKQMEFYFGDANLTKDRFLGSLVMQDPYIDISVFLCFNRIRALTTNFRDIADALRDSELLSVTEDGTKVFRKTPIKEKENIDDCTVYVEQLPPDAQHDWLRDVFSAYGNVAYVSLPKYRNSGKIKGFAFVEFDTPEEANKTLEAFGARGCRLSSQIAPEKLCSISTYDPDEGKSENVLGESDKGTLEKINEDEDGQLQEKLLKKRRKRKKGKYEQGMEMSAEESEAVETERETESDVCLKKNKREKIHESEAVKIEMETIHSQSEDDNTPPKKRKRKKSEGSRVEKTEHQTDDTEIFLEKKIKTQVNTQHTQSEDDNTHPEKKKRKKNEGFGVEGTERKMDTAQEDTSTVYQSDDTETFLERKKQKRKIVDVEETDVSELQQGVSGVECENEEVGKKMKIKSGQWDEDADDDAEETTEEGAKAIAKKKTRKRKKHKKDKQEAEVSRLQILSKREWKRLRNKYLDLQKAKMKCLKQYLNRNQWNRNSHVHHHDQLHNANGQNQGKDDYGDGGSEIQSSVKQETEKKPKFTFTPGVIVHALLDEPISEVRKFKVNAKALGEVEYVDVIMGSNEAFLRCSTPTAAEMLVSNAPWQQVAILKGEDEAQYWNKMFRDREQKLSSNIRVKQRGRDKILKRAEKELGKHIRFDD</sequence>
<keyword evidence="8" id="KW-0805">Transcription regulation</keyword>
<keyword evidence="4" id="KW-0507">mRNA processing</keyword>
<keyword evidence="5" id="KW-0221">Differentiation</keyword>
<dbReference type="CDD" id="cd07323">
    <property type="entry name" value="LAM"/>
    <property type="match status" value="1"/>
</dbReference>
<dbReference type="PROSITE" id="PS50961">
    <property type="entry name" value="HTH_LA"/>
    <property type="match status" value="1"/>
</dbReference>
<dbReference type="eggNOG" id="KOG0118">
    <property type="taxonomic scope" value="Eukaryota"/>
</dbReference>
<dbReference type="Proteomes" id="UP000027135">
    <property type="component" value="Unassembled WGS sequence"/>
</dbReference>
<dbReference type="SUPFAM" id="SSF54928">
    <property type="entry name" value="RNA-binding domain, RBD"/>
    <property type="match status" value="1"/>
</dbReference>
<feature type="compositionally biased region" description="Basic and acidic residues" evidence="14">
    <location>
        <begin position="274"/>
        <end position="285"/>
    </location>
</feature>
<proteinExistence type="inferred from homology"/>
<dbReference type="Gene3D" id="1.10.10.10">
    <property type="entry name" value="Winged helix-like DNA-binding domain superfamily/Winged helix DNA-binding domain"/>
    <property type="match status" value="1"/>
</dbReference>
<name>A0A067RQE8_ZOONE</name>
<keyword evidence="19" id="KW-1185">Reference proteome</keyword>
<feature type="region of interest" description="Disordered" evidence="14">
    <location>
        <begin position="539"/>
        <end position="570"/>
    </location>
</feature>
<dbReference type="STRING" id="136037.A0A067RQE8"/>
<feature type="compositionally biased region" description="Basic and acidic residues" evidence="14">
    <location>
        <begin position="292"/>
        <end position="305"/>
    </location>
</feature>
<dbReference type="Pfam" id="PF05383">
    <property type="entry name" value="La"/>
    <property type="match status" value="1"/>
</dbReference>
<dbReference type="CDD" id="cd12290">
    <property type="entry name" value="RRM1_LARP7"/>
    <property type="match status" value="1"/>
</dbReference>
<dbReference type="GO" id="GO:0030154">
    <property type="term" value="P:cell differentiation"/>
    <property type="evidence" value="ECO:0007669"/>
    <property type="project" value="UniProtKB-KW"/>
</dbReference>
<evidence type="ECO:0000256" key="14">
    <source>
        <dbReference type="SAM" id="MobiDB-lite"/>
    </source>
</evidence>
<evidence type="ECO:0000313" key="18">
    <source>
        <dbReference type="EMBL" id="KDR22850.1"/>
    </source>
</evidence>
<dbReference type="GO" id="GO:0006397">
    <property type="term" value="P:mRNA processing"/>
    <property type="evidence" value="ECO:0007669"/>
    <property type="project" value="UniProtKB-KW"/>
</dbReference>
<feature type="domain" description="RRM" evidence="15">
    <location>
        <begin position="130"/>
        <end position="205"/>
    </location>
</feature>
<dbReference type="SMART" id="SM00360">
    <property type="entry name" value="RRM"/>
    <property type="match status" value="1"/>
</dbReference>
<evidence type="ECO:0000256" key="11">
    <source>
        <dbReference type="ARBA" id="ARBA00023242"/>
    </source>
</evidence>
<dbReference type="PANTHER" id="PTHR22792">
    <property type="entry name" value="LUPUS LA PROTEIN-RELATED"/>
    <property type="match status" value="1"/>
</dbReference>
<comment type="similarity">
    <text evidence="2">Belongs to the LARP7 family.</text>
</comment>
<keyword evidence="9" id="KW-0804">Transcription</keyword>
<evidence type="ECO:0000256" key="7">
    <source>
        <dbReference type="ARBA" id="ARBA00022884"/>
    </source>
</evidence>
<evidence type="ECO:0000259" key="17">
    <source>
        <dbReference type="PROSITE" id="PS51939"/>
    </source>
</evidence>
<accession>A0A067RQE8</accession>
<dbReference type="Pfam" id="PF08777">
    <property type="entry name" value="RRM_3"/>
    <property type="match status" value="1"/>
</dbReference>
<dbReference type="PROSITE" id="PS51939">
    <property type="entry name" value="XRRM"/>
    <property type="match status" value="1"/>
</dbReference>
<dbReference type="GO" id="GO:1990904">
    <property type="term" value="C:ribonucleoprotein complex"/>
    <property type="evidence" value="ECO:0007669"/>
    <property type="project" value="UniProtKB-UniRule"/>
</dbReference>
<dbReference type="GO" id="GO:0008380">
    <property type="term" value="P:RNA splicing"/>
    <property type="evidence" value="ECO:0007669"/>
    <property type="project" value="UniProtKB-KW"/>
</dbReference>
<dbReference type="InterPro" id="IPR014886">
    <property type="entry name" value="La_xRRM"/>
</dbReference>
<gene>
    <name evidence="18" type="ORF">L798_00167</name>
</gene>
<evidence type="ECO:0000256" key="8">
    <source>
        <dbReference type="ARBA" id="ARBA00023015"/>
    </source>
</evidence>
<dbReference type="GO" id="GO:0005654">
    <property type="term" value="C:nucleoplasm"/>
    <property type="evidence" value="ECO:0007669"/>
    <property type="project" value="UniProtKB-SubCell"/>
</dbReference>
<evidence type="ECO:0000256" key="5">
    <source>
        <dbReference type="ARBA" id="ARBA00022782"/>
    </source>
</evidence>
<evidence type="ECO:0000256" key="1">
    <source>
        <dbReference type="ARBA" id="ARBA00004642"/>
    </source>
</evidence>
<dbReference type="InterPro" id="IPR034887">
    <property type="entry name" value="LARP7_RRM1"/>
</dbReference>
<evidence type="ECO:0000256" key="10">
    <source>
        <dbReference type="ARBA" id="ARBA00023187"/>
    </source>
</evidence>
<dbReference type="AlphaFoldDB" id="A0A067RQE8"/>
<evidence type="ECO:0000259" key="15">
    <source>
        <dbReference type="PROSITE" id="PS50102"/>
    </source>
</evidence>
<dbReference type="PRINTS" id="PR00302">
    <property type="entry name" value="LUPUSLA"/>
</dbReference>
<dbReference type="InterPro" id="IPR006630">
    <property type="entry name" value="La_HTH"/>
</dbReference>
<evidence type="ECO:0000256" key="12">
    <source>
        <dbReference type="ARBA" id="ARBA00029640"/>
    </source>
</evidence>
<dbReference type="InterPro" id="IPR036390">
    <property type="entry name" value="WH_DNA-bd_sf"/>
</dbReference>
<feature type="compositionally biased region" description="Basic residues" evidence="14">
    <location>
        <begin position="248"/>
        <end position="257"/>
    </location>
</feature>
<dbReference type="SMART" id="SM00715">
    <property type="entry name" value="LA"/>
    <property type="match status" value="1"/>
</dbReference>
<dbReference type="InterPro" id="IPR012677">
    <property type="entry name" value="Nucleotide-bd_a/b_plait_sf"/>
</dbReference>
<evidence type="ECO:0000256" key="3">
    <source>
        <dbReference type="ARBA" id="ARBA00015867"/>
    </source>
</evidence>
<feature type="compositionally biased region" description="Basic residues" evidence="14">
    <location>
        <begin position="470"/>
        <end position="483"/>
    </location>
</feature>
<dbReference type="Gene3D" id="3.30.70.330">
    <property type="match status" value="2"/>
</dbReference>
<feature type="compositionally biased region" description="Basic and acidic residues" evidence="14">
    <location>
        <begin position="325"/>
        <end position="348"/>
    </location>
</feature>
<feature type="domain" description="XRRM" evidence="17">
    <location>
        <begin position="575"/>
        <end position="683"/>
    </location>
</feature>
<evidence type="ECO:0000256" key="4">
    <source>
        <dbReference type="ARBA" id="ARBA00022664"/>
    </source>
</evidence>
<dbReference type="EMBL" id="KK852483">
    <property type="protein sequence ID" value="KDR22850.1"/>
    <property type="molecule type" value="Genomic_DNA"/>
</dbReference>
<dbReference type="InterPro" id="IPR045180">
    <property type="entry name" value="La_dom_prot"/>
</dbReference>
<evidence type="ECO:0000256" key="9">
    <source>
        <dbReference type="ARBA" id="ARBA00023163"/>
    </source>
</evidence>
<evidence type="ECO:0000259" key="16">
    <source>
        <dbReference type="PROSITE" id="PS50961"/>
    </source>
</evidence>
<comment type="subcellular location">
    <subcellularLocation>
        <location evidence="1">Nucleus</location>
        <location evidence="1">Nucleoplasm</location>
    </subcellularLocation>
</comment>
<feature type="compositionally biased region" description="Basic and acidic residues" evidence="14">
    <location>
        <begin position="216"/>
        <end position="235"/>
    </location>
</feature>
<dbReference type="GO" id="GO:0007283">
    <property type="term" value="P:spermatogenesis"/>
    <property type="evidence" value="ECO:0007669"/>
    <property type="project" value="UniProtKB-KW"/>
</dbReference>
<keyword evidence="11" id="KW-0539">Nucleus</keyword>
<feature type="region of interest" description="Disordered" evidence="14">
    <location>
        <begin position="213"/>
        <end position="489"/>
    </location>
</feature>
<dbReference type="GO" id="GO:0003723">
    <property type="term" value="F:RNA binding"/>
    <property type="evidence" value="ECO:0007669"/>
    <property type="project" value="UniProtKB-UniRule"/>
</dbReference>
<organism evidence="18 19">
    <name type="scientific">Zootermopsis nevadensis</name>
    <name type="common">Dampwood termite</name>
    <dbReference type="NCBI Taxonomy" id="136037"/>
    <lineage>
        <taxon>Eukaryota</taxon>
        <taxon>Metazoa</taxon>
        <taxon>Ecdysozoa</taxon>
        <taxon>Arthropoda</taxon>
        <taxon>Hexapoda</taxon>
        <taxon>Insecta</taxon>
        <taxon>Pterygota</taxon>
        <taxon>Neoptera</taxon>
        <taxon>Polyneoptera</taxon>
        <taxon>Dictyoptera</taxon>
        <taxon>Blattodea</taxon>
        <taxon>Blattoidea</taxon>
        <taxon>Termitoidae</taxon>
        <taxon>Termopsidae</taxon>
        <taxon>Zootermopsis</taxon>
    </lineage>
</organism>
<evidence type="ECO:0000256" key="6">
    <source>
        <dbReference type="ARBA" id="ARBA00022871"/>
    </source>
</evidence>
<dbReference type="PANTHER" id="PTHR22792:SF62">
    <property type="entry name" value="LA-RELATED PROTEIN 7"/>
    <property type="match status" value="1"/>
</dbReference>
<dbReference type="InterPro" id="IPR002344">
    <property type="entry name" value="Lupus_La"/>
</dbReference>
<keyword evidence="6" id="KW-0744">Spermatogenesis</keyword>
<evidence type="ECO:0000313" key="19">
    <source>
        <dbReference type="Proteomes" id="UP000027135"/>
    </source>
</evidence>